<evidence type="ECO:0008006" key="4">
    <source>
        <dbReference type="Google" id="ProtNLM"/>
    </source>
</evidence>
<feature type="transmembrane region" description="Helical" evidence="1">
    <location>
        <begin position="374"/>
        <end position="393"/>
    </location>
</feature>
<keyword evidence="3" id="KW-1185">Reference proteome</keyword>
<feature type="transmembrane region" description="Helical" evidence="1">
    <location>
        <begin position="77"/>
        <end position="98"/>
    </location>
</feature>
<feature type="transmembrane region" description="Helical" evidence="1">
    <location>
        <begin position="210"/>
        <end position="233"/>
    </location>
</feature>
<feature type="transmembrane region" description="Helical" evidence="1">
    <location>
        <begin position="301"/>
        <end position="323"/>
    </location>
</feature>
<organism evidence="2 3">
    <name type="scientific">Actinoallomurus oryzae</name>
    <dbReference type="NCBI Taxonomy" id="502180"/>
    <lineage>
        <taxon>Bacteria</taxon>
        <taxon>Bacillati</taxon>
        <taxon>Actinomycetota</taxon>
        <taxon>Actinomycetes</taxon>
        <taxon>Streptosporangiales</taxon>
        <taxon>Thermomonosporaceae</taxon>
        <taxon>Actinoallomurus</taxon>
    </lineage>
</organism>
<dbReference type="RefSeq" id="WP_345459353.1">
    <property type="nucleotide sequence ID" value="NZ_BAABHF010000012.1"/>
</dbReference>
<dbReference type="EMBL" id="BAABHF010000012">
    <property type="protein sequence ID" value="GAA4487715.1"/>
    <property type="molecule type" value="Genomic_DNA"/>
</dbReference>
<keyword evidence="1" id="KW-0472">Membrane</keyword>
<feature type="transmembrane region" description="Helical" evidence="1">
    <location>
        <begin position="28"/>
        <end position="47"/>
    </location>
</feature>
<evidence type="ECO:0000313" key="2">
    <source>
        <dbReference type="EMBL" id="GAA4487715.1"/>
    </source>
</evidence>
<evidence type="ECO:0000313" key="3">
    <source>
        <dbReference type="Proteomes" id="UP001500503"/>
    </source>
</evidence>
<protein>
    <recommendedName>
        <fullName evidence="4">Glycosyltransferase RgtA/B/C/D-like domain-containing protein</fullName>
    </recommendedName>
</protein>
<dbReference type="Proteomes" id="UP001500503">
    <property type="component" value="Unassembled WGS sequence"/>
</dbReference>
<feature type="transmembrane region" description="Helical" evidence="1">
    <location>
        <begin position="128"/>
        <end position="147"/>
    </location>
</feature>
<feature type="transmembrane region" description="Helical" evidence="1">
    <location>
        <begin position="352"/>
        <end position="369"/>
    </location>
</feature>
<feature type="transmembrane region" description="Helical" evidence="1">
    <location>
        <begin position="105"/>
        <end position="122"/>
    </location>
</feature>
<evidence type="ECO:0000256" key="1">
    <source>
        <dbReference type="SAM" id="Phobius"/>
    </source>
</evidence>
<keyword evidence="1" id="KW-0812">Transmembrane</keyword>
<sequence length="491" mass="51824">MSYSTFYQGGYPLLLSPVYWVTADPTTAYRLVLVIGAVIGAAVFPLSLAISRRLGLRPATAFGIAFAVALLPANVFFGAWALADAILPAVVACWLLALMRFADTGGRLAGSVASLAAAYAYAVHARGTVILLVHAGVLGFLLVRGWVPRRHTMVGTGVAAVGYVGASRLNALLLHAMWPDGPRDLSAVLWSRLTSADGLLRTLSGACGQVWYLIVATYGLAGLGLVATVARLLSQRADRSLRLVAAAAIAVTAGIALATTAALPDEHRIGNYAYGRYLACVAIPLSLAGAATLVRAGRRTMITAVPATVGVLAGAALAVTTYAGPRLHEYTFIGFDFPETSYLTGNRRSLDMLTAGLVAGALFGGMILLRRLPILVVALLLLVNGGFILHARATFVRPAGDLRHALSGKGGVEVAHDLRWWTVMNLRYRVGWTTVGWLNPAAPRAQTCTVLTAWPGGAASSTWPGHPDGWTVADHKPSQWVAWRRESCAAR</sequence>
<feature type="transmembrane region" description="Helical" evidence="1">
    <location>
        <begin position="54"/>
        <end position="71"/>
    </location>
</feature>
<comment type="caution">
    <text evidence="2">The sequence shown here is derived from an EMBL/GenBank/DDBJ whole genome shotgun (WGS) entry which is preliminary data.</text>
</comment>
<feature type="transmembrane region" description="Helical" evidence="1">
    <location>
        <begin position="154"/>
        <end position="178"/>
    </location>
</feature>
<reference evidence="3" key="1">
    <citation type="journal article" date="2019" name="Int. J. Syst. Evol. Microbiol.">
        <title>The Global Catalogue of Microorganisms (GCM) 10K type strain sequencing project: providing services to taxonomists for standard genome sequencing and annotation.</title>
        <authorList>
            <consortium name="The Broad Institute Genomics Platform"/>
            <consortium name="The Broad Institute Genome Sequencing Center for Infectious Disease"/>
            <person name="Wu L."/>
            <person name="Ma J."/>
        </authorList>
    </citation>
    <scope>NUCLEOTIDE SEQUENCE [LARGE SCALE GENOMIC DNA]</scope>
    <source>
        <strain evidence="3">JCM 17933</strain>
    </source>
</reference>
<accession>A0ABP8PIA9</accession>
<name>A0ABP8PIA9_9ACTN</name>
<gene>
    <name evidence="2" type="ORF">GCM10023191_016010</name>
</gene>
<feature type="transmembrane region" description="Helical" evidence="1">
    <location>
        <begin position="274"/>
        <end position="294"/>
    </location>
</feature>
<proteinExistence type="predicted"/>
<feature type="transmembrane region" description="Helical" evidence="1">
    <location>
        <begin position="240"/>
        <end position="262"/>
    </location>
</feature>
<keyword evidence="1" id="KW-1133">Transmembrane helix</keyword>